<gene>
    <name evidence="2" type="ORF">M9458_047857</name>
</gene>
<feature type="non-terminal residue" evidence="2">
    <location>
        <position position="1"/>
    </location>
</feature>
<accession>A0ABD0N5V9</accession>
<dbReference type="Proteomes" id="UP001529510">
    <property type="component" value="Unassembled WGS sequence"/>
</dbReference>
<dbReference type="PANTHER" id="PTHR12156:SF21">
    <property type="entry name" value="PLECKSTRIN HOMOLOGY-LIKE DOMAIN FAMILY B MEMBER 2"/>
    <property type="match status" value="1"/>
</dbReference>
<feature type="non-terminal residue" evidence="2">
    <location>
        <position position="55"/>
    </location>
</feature>
<dbReference type="Gene3D" id="2.60.200.20">
    <property type="match status" value="1"/>
</dbReference>
<organism evidence="2 3">
    <name type="scientific">Cirrhinus mrigala</name>
    <name type="common">Mrigala</name>
    <dbReference type="NCBI Taxonomy" id="683832"/>
    <lineage>
        <taxon>Eukaryota</taxon>
        <taxon>Metazoa</taxon>
        <taxon>Chordata</taxon>
        <taxon>Craniata</taxon>
        <taxon>Vertebrata</taxon>
        <taxon>Euteleostomi</taxon>
        <taxon>Actinopterygii</taxon>
        <taxon>Neopterygii</taxon>
        <taxon>Teleostei</taxon>
        <taxon>Ostariophysi</taxon>
        <taxon>Cypriniformes</taxon>
        <taxon>Cyprinidae</taxon>
        <taxon>Labeoninae</taxon>
        <taxon>Labeonini</taxon>
        <taxon>Cirrhinus</taxon>
    </lineage>
</organism>
<name>A0ABD0N5V9_CIRMR</name>
<dbReference type="EMBL" id="JAMKFB020000024">
    <property type="protein sequence ID" value="KAL0156611.1"/>
    <property type="molecule type" value="Genomic_DNA"/>
</dbReference>
<dbReference type="InterPro" id="IPR000253">
    <property type="entry name" value="FHA_dom"/>
</dbReference>
<dbReference type="Pfam" id="PF00498">
    <property type="entry name" value="FHA"/>
    <property type="match status" value="1"/>
</dbReference>
<proteinExistence type="predicted"/>
<evidence type="ECO:0000313" key="2">
    <source>
        <dbReference type="EMBL" id="KAL0156611.1"/>
    </source>
</evidence>
<feature type="domain" description="FHA" evidence="1">
    <location>
        <begin position="7"/>
        <end position="54"/>
    </location>
</feature>
<evidence type="ECO:0000313" key="3">
    <source>
        <dbReference type="Proteomes" id="UP001529510"/>
    </source>
</evidence>
<evidence type="ECO:0000259" key="1">
    <source>
        <dbReference type="Pfam" id="PF00498"/>
    </source>
</evidence>
<dbReference type="SUPFAM" id="SSF49879">
    <property type="entry name" value="SMAD/FHA domain"/>
    <property type="match status" value="1"/>
</dbReference>
<sequence>RDDAPVPQDITIEGPGIEAEHCRIENRGGVITLDPCGHLCSLDGVPVTRPTQLTQ</sequence>
<dbReference type="AlphaFoldDB" id="A0ABD0N5V9"/>
<reference evidence="2 3" key="1">
    <citation type="submission" date="2024-05" db="EMBL/GenBank/DDBJ databases">
        <title>Genome sequencing and assembly of Indian major carp, Cirrhinus mrigala (Hamilton, 1822).</title>
        <authorList>
            <person name="Mohindra V."/>
            <person name="Chowdhury L.M."/>
            <person name="Lal K."/>
            <person name="Jena J.K."/>
        </authorList>
    </citation>
    <scope>NUCLEOTIDE SEQUENCE [LARGE SCALE GENOMIC DNA]</scope>
    <source>
        <strain evidence="2">CM1030</strain>
        <tissue evidence="2">Blood</tissue>
    </source>
</reference>
<dbReference type="InterPro" id="IPR052212">
    <property type="entry name" value="PH-like_domain"/>
</dbReference>
<keyword evidence="3" id="KW-1185">Reference proteome</keyword>
<protein>
    <recommendedName>
        <fullName evidence="1">FHA domain-containing protein</fullName>
    </recommendedName>
</protein>
<dbReference type="PANTHER" id="PTHR12156">
    <property type="entry name" value="PLECKSTRIN HOMOLOGY-LIKE DOMAIN, FAMILY B, MEMBER 3"/>
    <property type="match status" value="1"/>
</dbReference>
<dbReference type="InterPro" id="IPR008984">
    <property type="entry name" value="SMAD_FHA_dom_sf"/>
</dbReference>
<comment type="caution">
    <text evidence="2">The sequence shown here is derived from an EMBL/GenBank/DDBJ whole genome shotgun (WGS) entry which is preliminary data.</text>
</comment>